<organism evidence="1">
    <name type="scientific">Candidatus Heimdallarchaeum endolithica</name>
    <dbReference type="NCBI Taxonomy" id="2876572"/>
    <lineage>
        <taxon>Archaea</taxon>
        <taxon>Promethearchaeati</taxon>
        <taxon>Candidatus Heimdallarchaeota</taxon>
        <taxon>Candidatus Heimdallarchaeia (ex Rinke et al. 2021) (nom. nud.)</taxon>
        <taxon>Candidatus Heimdallarchaeales</taxon>
        <taxon>Candidatus Heimdallarchaeaceae</taxon>
        <taxon>Candidatus Heimdallarchaeum</taxon>
    </lineage>
</organism>
<protein>
    <submittedName>
        <fullName evidence="1">Uncharacterized protein</fullName>
    </submittedName>
</protein>
<evidence type="ECO:0000313" key="1">
    <source>
        <dbReference type="EMBL" id="UJG43123.1"/>
    </source>
</evidence>
<dbReference type="Proteomes" id="UP001200513">
    <property type="component" value="Chromosome"/>
</dbReference>
<proteinExistence type="predicted"/>
<accession>A0A9Y1FNY4</accession>
<reference evidence="1" key="1">
    <citation type="journal article" date="2022" name="Nat. Microbiol.">
        <title>Unique mobile elements and scalable gene flow at the prokaryote-eukaryote boundary revealed by circularized Asgard archaea genomes.</title>
        <authorList>
            <person name="Wu F."/>
            <person name="Speth D.R."/>
            <person name="Philosof A."/>
            <person name="Cremiere A."/>
            <person name="Narayanan A."/>
            <person name="Barco R.A."/>
            <person name="Connon S.A."/>
            <person name="Amend J.P."/>
            <person name="Antoshechkin I.A."/>
            <person name="Orphan V.J."/>
        </authorList>
    </citation>
    <scope>NUCLEOTIDE SEQUENCE</scope>
    <source>
        <strain evidence="1">PR6</strain>
    </source>
</reference>
<gene>
    <name evidence="1" type="ORF">K9W46_12205</name>
</gene>
<dbReference type="AlphaFoldDB" id="A0A9Y1FNY4"/>
<dbReference type="EMBL" id="CP084167">
    <property type="protein sequence ID" value="UJG43123.1"/>
    <property type="molecule type" value="Genomic_DNA"/>
</dbReference>
<name>A0A9Y1FNY4_9ARCH</name>
<sequence length="197" mass="23532">MSEDISQIIELPSENEERAKFCATVFGRFYENVILAWLKEKYGEDNVWGKDIRRGTYDGKRIAIDYIIKKENNGKYEGILAEAKCWPAYNNGSLKILENDDKKLKRIKNGSLHKFLSEDFLKKYEIDDEKFGKLKFTKRMIIWWDYKKNDKETIKHKLNIDYLVSIKKDILQNKSEKIKIVVEKYKKWSEDLFRSLL</sequence>